<keyword evidence="1" id="KW-0472">Membrane</keyword>
<comment type="caution">
    <text evidence="2">The sequence shown here is derived from an EMBL/GenBank/DDBJ whole genome shotgun (WGS) entry which is preliminary data.</text>
</comment>
<accession>A0ABP4HRW3</accession>
<reference evidence="3" key="1">
    <citation type="journal article" date="2019" name="Int. J. Syst. Evol. Microbiol.">
        <title>The Global Catalogue of Microorganisms (GCM) 10K type strain sequencing project: providing services to taxonomists for standard genome sequencing and annotation.</title>
        <authorList>
            <consortium name="The Broad Institute Genomics Platform"/>
            <consortium name="The Broad Institute Genome Sequencing Center for Infectious Disease"/>
            <person name="Wu L."/>
            <person name="Ma J."/>
        </authorList>
    </citation>
    <scope>NUCLEOTIDE SEQUENCE [LARGE SCALE GENOMIC DNA]</scope>
    <source>
        <strain evidence="3">JCM 11448</strain>
    </source>
</reference>
<evidence type="ECO:0000313" key="3">
    <source>
        <dbReference type="Proteomes" id="UP001500282"/>
    </source>
</evidence>
<proteinExistence type="predicted"/>
<evidence type="ECO:0000256" key="1">
    <source>
        <dbReference type="SAM" id="Phobius"/>
    </source>
</evidence>
<sequence>MPGKEPLTVRLAAPLGAAVGAVWRAFPVLLGWALVSVGAWLAWPPAGFLTAGGLLLADQVADRLATRRGPG</sequence>
<feature type="transmembrane region" description="Helical" evidence="1">
    <location>
        <begin position="32"/>
        <end position="57"/>
    </location>
</feature>
<keyword evidence="1" id="KW-0812">Transmembrane</keyword>
<name>A0ABP4HRW3_9ACTN</name>
<evidence type="ECO:0000313" key="2">
    <source>
        <dbReference type="EMBL" id="GAA1283621.1"/>
    </source>
</evidence>
<organism evidence="2 3">
    <name type="scientific">Streptomyces javensis</name>
    <dbReference type="NCBI Taxonomy" id="114698"/>
    <lineage>
        <taxon>Bacteria</taxon>
        <taxon>Bacillati</taxon>
        <taxon>Actinomycetota</taxon>
        <taxon>Actinomycetes</taxon>
        <taxon>Kitasatosporales</taxon>
        <taxon>Streptomycetaceae</taxon>
        <taxon>Streptomyces</taxon>
        <taxon>Streptomyces violaceusniger group</taxon>
    </lineage>
</organism>
<keyword evidence="1" id="KW-1133">Transmembrane helix</keyword>
<gene>
    <name evidence="2" type="ORF">GCM10009579_51310</name>
</gene>
<keyword evidence="3" id="KW-1185">Reference proteome</keyword>
<protein>
    <submittedName>
        <fullName evidence="2">Uncharacterized protein</fullName>
    </submittedName>
</protein>
<dbReference type="EMBL" id="BAAAIH010000031">
    <property type="protein sequence ID" value="GAA1283621.1"/>
    <property type="molecule type" value="Genomic_DNA"/>
</dbReference>
<dbReference type="Proteomes" id="UP001500282">
    <property type="component" value="Unassembled WGS sequence"/>
</dbReference>